<evidence type="ECO:0000313" key="2">
    <source>
        <dbReference type="EMBL" id="MDA5622599.1"/>
    </source>
</evidence>
<dbReference type="RefSeq" id="WP_195189023.1">
    <property type="nucleotide sequence ID" value="NZ_JADMLJ010000019.1"/>
</dbReference>
<dbReference type="Gene3D" id="3.40.50.150">
    <property type="entry name" value="Vaccinia Virus protein VP39"/>
    <property type="match status" value="1"/>
</dbReference>
<keyword evidence="2" id="KW-0489">Methyltransferase</keyword>
<sequence>MWWNAKYPNVMHLPHSWQQLQNGSCYCNALTDYFSAWYPKILGHHVLKLGGLSAEIQSDCFLHHAILLAPHISPPLQSLGLQKNTSVIQANLTELPFIEQSIDACVLSNTLNFSQDPHQILREVTRVLREDGYLFLSLFNPFSPLLFKRHLHAVPHPPLPVRHYVPWRILDWLALLNFDILDQKRLVSWDKHRCFPHLIAIVARKRVYPLTLNPQKVHFKKHELLTPVSAFKTRLLRKWVQLT</sequence>
<dbReference type="Proteomes" id="UP001145481">
    <property type="component" value="Unassembled WGS sequence"/>
</dbReference>
<gene>
    <name evidence="2" type="ORF">NM948_03415</name>
</gene>
<dbReference type="AlphaFoldDB" id="A0A9X3US90"/>
<dbReference type="Pfam" id="PF08241">
    <property type="entry name" value="Methyltransf_11"/>
    <property type="match status" value="1"/>
</dbReference>
<reference evidence="2" key="1">
    <citation type="submission" date="2022-07" db="EMBL/GenBank/DDBJ databases">
        <title>Genome-based characterization of novel serogroup A variants of Pasteurella multocida.</title>
        <authorList>
            <person name="Prajapati A."/>
            <person name="Yogisharadhya R."/>
            <person name="Mohanty N."/>
            <person name="Chanda M."/>
            <person name="Mendem S.K."/>
            <person name="Siddaramappa S."/>
            <person name="Shivachandra S.B."/>
        </authorList>
    </citation>
    <scope>NUCLEOTIDE SEQUENCE</scope>
    <source>
        <strain evidence="2">NIVEDIPm19</strain>
    </source>
</reference>
<dbReference type="CDD" id="cd02440">
    <property type="entry name" value="AdoMet_MTases"/>
    <property type="match status" value="1"/>
</dbReference>
<dbReference type="InterPro" id="IPR029063">
    <property type="entry name" value="SAM-dependent_MTases_sf"/>
</dbReference>
<organism evidence="2 3">
    <name type="scientific">Pasteurella multocida</name>
    <dbReference type="NCBI Taxonomy" id="747"/>
    <lineage>
        <taxon>Bacteria</taxon>
        <taxon>Pseudomonadati</taxon>
        <taxon>Pseudomonadota</taxon>
        <taxon>Gammaproteobacteria</taxon>
        <taxon>Pasteurellales</taxon>
        <taxon>Pasteurellaceae</taxon>
        <taxon>Pasteurella</taxon>
    </lineage>
</organism>
<evidence type="ECO:0000259" key="1">
    <source>
        <dbReference type="Pfam" id="PF08241"/>
    </source>
</evidence>
<protein>
    <submittedName>
        <fullName evidence="2">Class I SAM-dependent methyltransferase</fullName>
    </submittedName>
</protein>
<dbReference type="InterPro" id="IPR013216">
    <property type="entry name" value="Methyltransf_11"/>
</dbReference>
<comment type="caution">
    <text evidence="2">The sequence shown here is derived from an EMBL/GenBank/DDBJ whole genome shotgun (WGS) entry which is preliminary data.</text>
</comment>
<name>A0A9X3US90_PASMD</name>
<feature type="domain" description="Methyltransferase type 11" evidence="1">
    <location>
        <begin position="69"/>
        <end position="136"/>
    </location>
</feature>
<proteinExistence type="predicted"/>
<dbReference type="GO" id="GO:0008757">
    <property type="term" value="F:S-adenosylmethionine-dependent methyltransferase activity"/>
    <property type="evidence" value="ECO:0007669"/>
    <property type="project" value="InterPro"/>
</dbReference>
<dbReference type="EMBL" id="JANJHC010000005">
    <property type="protein sequence ID" value="MDA5622599.1"/>
    <property type="molecule type" value="Genomic_DNA"/>
</dbReference>
<accession>A0A9X3US90</accession>
<keyword evidence="2" id="KW-0808">Transferase</keyword>
<dbReference type="GO" id="GO:0032259">
    <property type="term" value="P:methylation"/>
    <property type="evidence" value="ECO:0007669"/>
    <property type="project" value="UniProtKB-KW"/>
</dbReference>
<dbReference type="SUPFAM" id="SSF53335">
    <property type="entry name" value="S-adenosyl-L-methionine-dependent methyltransferases"/>
    <property type="match status" value="1"/>
</dbReference>
<evidence type="ECO:0000313" key="3">
    <source>
        <dbReference type="Proteomes" id="UP001145481"/>
    </source>
</evidence>